<accession>A0A857J3W1</accession>
<dbReference type="PROSITE" id="PS51257">
    <property type="entry name" value="PROKAR_LIPOPROTEIN"/>
    <property type="match status" value="1"/>
</dbReference>
<proteinExistence type="predicted"/>
<dbReference type="RefSeq" id="WP_160551260.1">
    <property type="nucleotide sequence ID" value="NZ_CP047650.1"/>
</dbReference>
<name>A0A857J3W1_9BURK</name>
<dbReference type="AlphaFoldDB" id="A0A857J3W1"/>
<gene>
    <name evidence="1" type="ORF">GT347_06905</name>
</gene>
<evidence type="ECO:0000313" key="1">
    <source>
        <dbReference type="EMBL" id="QHI97742.1"/>
    </source>
</evidence>
<protein>
    <submittedName>
        <fullName evidence="1">Uncharacterized protein</fullName>
    </submittedName>
</protein>
<reference evidence="1 2" key="1">
    <citation type="submission" date="2020-01" db="EMBL/GenBank/DDBJ databases">
        <title>Genome sequencing of strain KACC 21265.</title>
        <authorList>
            <person name="Heo J."/>
            <person name="Kim S.-J."/>
            <person name="Kim J.-S."/>
            <person name="Hong S.-B."/>
            <person name="Kwon S.-W."/>
        </authorList>
    </citation>
    <scope>NUCLEOTIDE SEQUENCE [LARGE SCALE GENOMIC DNA]</scope>
    <source>
        <strain evidence="1 2">KACC 21265</strain>
    </source>
</reference>
<evidence type="ECO:0000313" key="2">
    <source>
        <dbReference type="Proteomes" id="UP000464787"/>
    </source>
</evidence>
<dbReference type="Proteomes" id="UP000464787">
    <property type="component" value="Chromosome"/>
</dbReference>
<keyword evidence="2" id="KW-1185">Reference proteome</keyword>
<sequence length="452" mass="45621">MVSVSRFLGTSGLALAFFMAGCGGGGGNGGTVYAPISVSLQVNGAAVTPSASGEVAVAPGDSVSIGTDQASTWSTSASDSSAITVAKASTTTQLWSGQLVNGTTSAVTYTVTATSVNGSGNTKAVVLKVGAGDSRNGSYSVFATNGSNQKLAINFDTKSLVMTDENNVAASATISANASEAGTWDITSPLNPNTTNTARLRVAADGNNIVGSFPFAVAFASPVRYAVTAFVASRALVTTAAQLDGVYNRLGIDITATGRDSNIRQVRVRGAGTIFETCNSVAVTAMASCSSFNTYTVTPNTTAGSWHIVNNADATDIGNFRIAVIGGQNVYFGAGAVVPDGPTRVFRIGPQDISTFANVTARGADTLGAWGKADVTSTSLASTGVDTTGTAYAVNLDLNTLASIGPLGMRGGTSREIPANKFFVTQGAKIGAVVGARTNTATQGYIQIGLID</sequence>
<organism evidence="1 2">
    <name type="scientific">Xylophilus rhododendri</name>
    <dbReference type="NCBI Taxonomy" id="2697032"/>
    <lineage>
        <taxon>Bacteria</taxon>
        <taxon>Pseudomonadati</taxon>
        <taxon>Pseudomonadota</taxon>
        <taxon>Betaproteobacteria</taxon>
        <taxon>Burkholderiales</taxon>
        <taxon>Xylophilus</taxon>
    </lineage>
</organism>
<dbReference type="KEGG" id="xyk:GT347_06905"/>
<dbReference type="EMBL" id="CP047650">
    <property type="protein sequence ID" value="QHI97742.1"/>
    <property type="molecule type" value="Genomic_DNA"/>
</dbReference>